<evidence type="ECO:0008006" key="4">
    <source>
        <dbReference type="Google" id="ProtNLM"/>
    </source>
</evidence>
<name>A0A5N8WGB3_9ACTN</name>
<dbReference type="OrthoDB" id="3874172at2"/>
<comment type="caution">
    <text evidence="2">The sequence shown here is derived from an EMBL/GenBank/DDBJ whole genome shotgun (WGS) entry which is preliminary data.</text>
</comment>
<dbReference type="AlphaFoldDB" id="A0A5N8WGB3"/>
<evidence type="ECO:0000313" key="3">
    <source>
        <dbReference type="Proteomes" id="UP000326979"/>
    </source>
</evidence>
<organism evidence="2 3">
    <name type="scientific">Streptomyces phyllanthi</name>
    <dbReference type="NCBI Taxonomy" id="1803180"/>
    <lineage>
        <taxon>Bacteria</taxon>
        <taxon>Bacillati</taxon>
        <taxon>Actinomycetota</taxon>
        <taxon>Actinomycetes</taxon>
        <taxon>Kitasatosporales</taxon>
        <taxon>Streptomycetaceae</taxon>
        <taxon>Streptomyces</taxon>
    </lineage>
</organism>
<sequence length="780" mass="84418">MSAPEAEASARAAAGAAGPTPEQPGTGGPGGPDDARPDGTGTGTGDGDGEPEERDQPQNAWSARRDLVDHSPRTMNVGARTRFSGGLLGGDQHGGISGGNFSGDVFLGSKTEVYQFAFPGFATSASVSGEVPRTTLEHLATHFVADEEVMSRLLDRLRRERVLVLSGGRFTGRRTAALMLLHRLGASPVRTLDRDTGPSALAEQFPADNPSGDTGDASGSGHASGSGSSGSSGDAGSPAGPAGNATRGYVLCDLTPRRDNPLREHHVLATRDRLTAQNSYLVITVGPTAVLEDIPVAEWQPPAPTDVLTARLRTGTDAETAAKLLDLPTVTDFLDRGPQLREIDRFTRLLSRYAAGEVAEDAVARFSLGSLENQVQEWFEEDETSIHLRDKAFLVALAAFDGGPYALTAELSDLLYRFLQETENPARVPEVPVFGTHLGKRLQLARARPYLEDEHTEWGPVTQHKAAFRDDRAPFVLLREVWTGHPSARPALISWLRRLADDGRPLVRTRAASTVAVLARADLPSAMALVIEPWATSKPFRQRLVAVNALTLAHLIDTPNVPRILDAWCEGDDPRRRWVAVRAYGLIGPERPVQALAALRGAVRRLYADDPDDLDGEMARELAETVGLLLISPASEQVLTELRAHIEDDRAVRDLTLGGFVGACRRTEDDERYGTPMVLGWYARSATERKDTAHGIRALWRASLTDPRTTRHALDVLREWVLIADRSTTTEWALASLLPTLVTTHDDHQRLSHLLRTMPGEDGAPPPPVAARLLTTLPPR</sequence>
<feature type="compositionally biased region" description="Low complexity" evidence="1">
    <location>
        <begin position="231"/>
        <end position="243"/>
    </location>
</feature>
<gene>
    <name evidence="2" type="ORF">FNH04_43405</name>
</gene>
<accession>A0A5N8WGB3</accession>
<dbReference type="RefSeq" id="WP_152791736.1">
    <property type="nucleotide sequence ID" value="NZ_BAABEQ010000145.1"/>
</dbReference>
<feature type="region of interest" description="Disordered" evidence="1">
    <location>
        <begin position="1"/>
        <end position="76"/>
    </location>
</feature>
<feature type="region of interest" description="Disordered" evidence="1">
    <location>
        <begin position="189"/>
        <end position="244"/>
    </location>
</feature>
<reference evidence="2 3" key="1">
    <citation type="submission" date="2019-07" db="EMBL/GenBank/DDBJ databases">
        <title>New species of Amycolatopsis and Streptomyces.</title>
        <authorList>
            <person name="Duangmal K."/>
            <person name="Teo W.F.A."/>
            <person name="Lipun K."/>
        </authorList>
    </citation>
    <scope>NUCLEOTIDE SEQUENCE [LARGE SCALE GENOMIC DNA]</scope>
    <source>
        <strain evidence="2 3">TISTR 2346</strain>
    </source>
</reference>
<keyword evidence="3" id="KW-1185">Reference proteome</keyword>
<protein>
    <recommendedName>
        <fullName evidence="4">HEAT repeat domain-containing protein</fullName>
    </recommendedName>
</protein>
<dbReference type="Proteomes" id="UP000326979">
    <property type="component" value="Unassembled WGS sequence"/>
</dbReference>
<evidence type="ECO:0000313" key="2">
    <source>
        <dbReference type="EMBL" id="MPY46510.1"/>
    </source>
</evidence>
<evidence type="ECO:0000256" key="1">
    <source>
        <dbReference type="SAM" id="MobiDB-lite"/>
    </source>
</evidence>
<dbReference type="EMBL" id="VJZE01000685">
    <property type="protein sequence ID" value="MPY46510.1"/>
    <property type="molecule type" value="Genomic_DNA"/>
</dbReference>
<feature type="compositionally biased region" description="Low complexity" evidence="1">
    <location>
        <begin position="210"/>
        <end position="221"/>
    </location>
</feature>
<dbReference type="SUPFAM" id="SSF48371">
    <property type="entry name" value="ARM repeat"/>
    <property type="match status" value="1"/>
</dbReference>
<proteinExistence type="predicted"/>
<feature type="compositionally biased region" description="Basic and acidic residues" evidence="1">
    <location>
        <begin position="63"/>
        <end position="72"/>
    </location>
</feature>
<feature type="compositionally biased region" description="Low complexity" evidence="1">
    <location>
        <begin position="1"/>
        <end position="24"/>
    </location>
</feature>
<dbReference type="InterPro" id="IPR016024">
    <property type="entry name" value="ARM-type_fold"/>
</dbReference>